<keyword evidence="1" id="KW-1133">Transmembrane helix</keyword>
<dbReference type="Pfam" id="PF05437">
    <property type="entry name" value="AzlD"/>
    <property type="match status" value="1"/>
</dbReference>
<dbReference type="Proteomes" id="UP000033166">
    <property type="component" value="Chromosome I"/>
</dbReference>
<name>A0A0D6DW13_9LACT</name>
<keyword evidence="1" id="KW-0472">Membrane</keyword>
<dbReference type="AlphaFoldDB" id="A0A0D6DW13"/>
<sequence length="105" mass="11980">MIYFYSTLGLGVIVTWLTRIMPFPLAKVVKFPPFFNRFLTYLSLSMMTSLLISELLVLHQNSLPTLDIMRFIAMVPSFLIGYFRKSLMLSVITGVIVMAGLRLLV</sequence>
<dbReference type="EMBL" id="LN774769">
    <property type="protein sequence ID" value="CEN27984.1"/>
    <property type="molecule type" value="Genomic_DNA"/>
</dbReference>
<feature type="transmembrane region" description="Helical" evidence="1">
    <location>
        <begin position="79"/>
        <end position="101"/>
    </location>
</feature>
<dbReference type="InterPro" id="IPR008407">
    <property type="entry name" value="Brnchd-chn_aa_trnsp_AzlD"/>
</dbReference>
<keyword evidence="1" id="KW-0812">Transmembrane</keyword>
<reference evidence="3" key="1">
    <citation type="submission" date="2015-01" db="EMBL/GenBank/DDBJ databases">
        <authorList>
            <person name="Andreevskaya M."/>
        </authorList>
    </citation>
    <scope>NUCLEOTIDE SEQUENCE [LARGE SCALE GENOMIC DNA]</scope>
    <source>
        <strain evidence="3">MKFS47</strain>
    </source>
</reference>
<dbReference type="HOGENOM" id="CLU_157896_0_0_9"/>
<accession>A0A0D6DW13</accession>
<evidence type="ECO:0000313" key="2">
    <source>
        <dbReference type="EMBL" id="CEN27984.1"/>
    </source>
</evidence>
<feature type="transmembrane region" description="Helical" evidence="1">
    <location>
        <begin position="38"/>
        <end position="58"/>
    </location>
</feature>
<protein>
    <submittedName>
        <fullName evidence="2">Branched-chain amino acid exporter protein AzlD</fullName>
    </submittedName>
</protein>
<gene>
    <name evidence="2" type="primary">azlD</name>
    <name evidence="2" type="ORF">LACPI_0784</name>
</gene>
<organism evidence="2 3">
    <name type="scientific">Pseudolactococcus piscium MKFS47</name>
    <dbReference type="NCBI Taxonomy" id="297352"/>
    <lineage>
        <taxon>Bacteria</taxon>
        <taxon>Bacillati</taxon>
        <taxon>Bacillota</taxon>
        <taxon>Bacilli</taxon>
        <taxon>Lactobacillales</taxon>
        <taxon>Streptococcaceae</taxon>
        <taxon>Pseudolactococcus</taxon>
    </lineage>
</organism>
<dbReference type="KEGG" id="lpk:LACPI_0784"/>
<evidence type="ECO:0000256" key="1">
    <source>
        <dbReference type="SAM" id="Phobius"/>
    </source>
</evidence>
<proteinExistence type="predicted"/>
<evidence type="ECO:0000313" key="3">
    <source>
        <dbReference type="Proteomes" id="UP000033166"/>
    </source>
</evidence>